<feature type="domain" description="Pierisin-like" evidence="2">
    <location>
        <begin position="131"/>
        <end position="250"/>
    </location>
</feature>
<name>A0ABZ2A808_STRNV</name>
<evidence type="ECO:0000313" key="4">
    <source>
        <dbReference type="Proteomes" id="UP001432209"/>
    </source>
</evidence>
<organism evidence="3 4">
    <name type="scientific">Streptomyces niveus</name>
    <name type="common">Streptomyces spheroides</name>
    <dbReference type="NCBI Taxonomy" id="193462"/>
    <lineage>
        <taxon>Bacteria</taxon>
        <taxon>Bacillati</taxon>
        <taxon>Actinomycetota</taxon>
        <taxon>Actinomycetes</taxon>
        <taxon>Kitasatosporales</taxon>
        <taxon>Streptomycetaceae</taxon>
        <taxon>Streptomyces</taxon>
    </lineage>
</organism>
<dbReference type="InterPro" id="IPR054695">
    <property type="entry name" value="Pierisin-like_dom"/>
</dbReference>
<feature type="compositionally biased region" description="Polar residues" evidence="1">
    <location>
        <begin position="313"/>
        <end position="323"/>
    </location>
</feature>
<dbReference type="Gene3D" id="3.90.210.10">
    <property type="entry name" value="Heat-Labile Enterotoxin, subunit A"/>
    <property type="match status" value="1"/>
</dbReference>
<feature type="region of interest" description="Disordered" evidence="1">
    <location>
        <begin position="286"/>
        <end position="323"/>
    </location>
</feature>
<dbReference type="Pfam" id="PF22596">
    <property type="entry name" value="Scabin-like"/>
    <property type="match status" value="1"/>
</dbReference>
<evidence type="ECO:0000256" key="1">
    <source>
        <dbReference type="SAM" id="MobiDB-lite"/>
    </source>
</evidence>
<evidence type="ECO:0000313" key="3">
    <source>
        <dbReference type="EMBL" id="WUX54346.1"/>
    </source>
</evidence>
<proteinExistence type="predicted"/>
<evidence type="ECO:0000259" key="2">
    <source>
        <dbReference type="Pfam" id="PF22596"/>
    </source>
</evidence>
<reference evidence="3" key="1">
    <citation type="submission" date="2022-10" db="EMBL/GenBank/DDBJ databases">
        <title>The complete genomes of actinobacterial strains from the NBC collection.</title>
        <authorList>
            <person name="Joergensen T.S."/>
            <person name="Alvarez Arevalo M."/>
            <person name="Sterndorff E.B."/>
            <person name="Faurdal D."/>
            <person name="Vuksanovic O."/>
            <person name="Mourched A.-S."/>
            <person name="Charusanti P."/>
            <person name="Shaw S."/>
            <person name="Blin K."/>
            <person name="Weber T."/>
        </authorList>
    </citation>
    <scope>NUCLEOTIDE SEQUENCE</scope>
    <source>
        <strain evidence="3">NBC_01432</strain>
    </source>
</reference>
<dbReference type="RefSeq" id="WP_329077954.1">
    <property type="nucleotide sequence ID" value="NZ_CP109495.1"/>
</dbReference>
<protein>
    <submittedName>
        <fullName evidence="3">Enterotoxin A family protein</fullName>
    </submittedName>
</protein>
<sequence>MAPNFSQFTVVVQDHGTWRLLSDENSDSYAAQFSDGGLIGLYEEIGPRAGIVTDYQGNRFSMGEAPAWNWYDRNMELVGSSYGLFDRVPEIDWGMSTATPEPWRKIAEKHGTKLSRIHPAPVWALTDGSQLWRNSEFTPAQIFANGFKPEGKEVPNLLNYVYNSRKNTTYISLTSMENYVEETARQSQVPASAMKYRWAYAINLPHGAINVNATLDIASPFPDQQEYIVPGHIPPEYIQYAREIDLQTGALKATPVYNVNYCGGSSSVAQSSVAAGQLSLHAASQRPSVSAATAAQQPQGQYGDARVSGWGGNATQNSTRRRR</sequence>
<accession>A0ABZ2A808</accession>
<dbReference type="SUPFAM" id="SSF56399">
    <property type="entry name" value="ADP-ribosylation"/>
    <property type="match status" value="1"/>
</dbReference>
<keyword evidence="4" id="KW-1185">Reference proteome</keyword>
<dbReference type="EMBL" id="CP109495">
    <property type="protein sequence ID" value="WUX54346.1"/>
    <property type="molecule type" value="Genomic_DNA"/>
</dbReference>
<gene>
    <name evidence="3" type="ORF">OG442_23860</name>
</gene>
<feature type="compositionally biased region" description="Polar residues" evidence="1">
    <location>
        <begin position="286"/>
        <end position="300"/>
    </location>
</feature>
<dbReference type="Proteomes" id="UP001432209">
    <property type="component" value="Chromosome"/>
</dbReference>